<dbReference type="Gene3D" id="1.10.2000.10">
    <property type="entry name" value="Frizzled cysteine-rich domain"/>
    <property type="match status" value="1"/>
</dbReference>
<evidence type="ECO:0000259" key="22">
    <source>
        <dbReference type="PROSITE" id="PS50287"/>
    </source>
</evidence>
<dbReference type="InterPro" id="IPR020067">
    <property type="entry name" value="Frizzled_dom"/>
</dbReference>
<feature type="disulfide bond" evidence="15">
    <location>
        <begin position="1332"/>
        <end position="1342"/>
    </location>
</feature>
<evidence type="ECO:0000256" key="5">
    <source>
        <dbReference type="ARBA" id="ARBA00022737"/>
    </source>
</evidence>
<dbReference type="Pfam" id="PF00530">
    <property type="entry name" value="SRCR"/>
    <property type="match status" value="2"/>
</dbReference>
<dbReference type="PROSITE" id="PS01209">
    <property type="entry name" value="LDLRA_1"/>
    <property type="match status" value="1"/>
</dbReference>
<keyword evidence="10 17" id="KW-0472">Membrane</keyword>
<evidence type="ECO:0000259" key="21">
    <source>
        <dbReference type="PROSITE" id="PS50060"/>
    </source>
</evidence>
<dbReference type="PROSITE" id="PS50024">
    <property type="entry name" value="SEA"/>
    <property type="match status" value="1"/>
</dbReference>
<dbReference type="Pfam" id="PF00431">
    <property type="entry name" value="CUB"/>
    <property type="match status" value="2"/>
</dbReference>
<keyword evidence="3 17" id="KW-0812">Transmembrane</keyword>
<dbReference type="SUPFAM" id="SSF63501">
    <property type="entry name" value="Frizzled cysteine-rich domain"/>
    <property type="match status" value="1"/>
</dbReference>
<keyword evidence="12" id="KW-0325">Glycoprotein</keyword>
<accession>A0A8S3TWH6</accession>
<dbReference type="CDD" id="cd00041">
    <property type="entry name" value="CUB"/>
    <property type="match status" value="2"/>
</dbReference>
<keyword evidence="6" id="KW-0378">Hydrolase</keyword>
<dbReference type="PANTHER" id="PTHR23282">
    <property type="entry name" value="APICAL ENDOSOMAL GLYCOPROTEIN PRECURSOR"/>
    <property type="match status" value="1"/>
</dbReference>
<dbReference type="InterPro" id="IPR013320">
    <property type="entry name" value="ConA-like_dom_sf"/>
</dbReference>
<evidence type="ECO:0000256" key="4">
    <source>
        <dbReference type="ARBA" id="ARBA00022729"/>
    </source>
</evidence>
<keyword evidence="11 15" id="KW-1015">Disulfide bond</keyword>
<dbReference type="FunFam" id="3.10.250.10:FF:000016">
    <property type="entry name" value="Scavenger receptor cysteine-rich protein type 12"/>
    <property type="match status" value="1"/>
</dbReference>
<evidence type="ECO:0000256" key="10">
    <source>
        <dbReference type="ARBA" id="ARBA00023136"/>
    </source>
</evidence>
<dbReference type="CDD" id="cd06263">
    <property type="entry name" value="MAM"/>
    <property type="match status" value="2"/>
</dbReference>
<keyword evidence="8" id="KW-0735">Signal-anchor</keyword>
<dbReference type="OrthoDB" id="6129513at2759"/>
<comment type="subcellular location">
    <subcellularLocation>
        <location evidence="1">Cell membrane</location>
        <topology evidence="1">Single-pass type II membrane protein</topology>
    </subcellularLocation>
</comment>
<evidence type="ECO:0000256" key="17">
    <source>
        <dbReference type="SAM" id="Phobius"/>
    </source>
</evidence>
<evidence type="ECO:0000256" key="13">
    <source>
        <dbReference type="PROSITE-ProRule" id="PRU00090"/>
    </source>
</evidence>
<feature type="compositionally biased region" description="Low complexity" evidence="16">
    <location>
        <begin position="640"/>
        <end position="767"/>
    </location>
</feature>
<feature type="domain" description="MAM" evidence="21">
    <location>
        <begin position="1369"/>
        <end position="1528"/>
    </location>
</feature>
<feature type="domain" description="MAM" evidence="21">
    <location>
        <begin position="1544"/>
        <end position="1702"/>
    </location>
</feature>
<feature type="transmembrane region" description="Helical" evidence="17">
    <location>
        <begin position="109"/>
        <end position="131"/>
    </location>
</feature>
<dbReference type="PROSITE" id="PS50068">
    <property type="entry name" value="LDLRA_2"/>
    <property type="match status" value="2"/>
</dbReference>
<evidence type="ECO:0000256" key="15">
    <source>
        <dbReference type="PROSITE-ProRule" id="PRU00196"/>
    </source>
</evidence>
<sequence>MDRGKSKKENCSTCSSYRTDRYGRDLNIFYEPEPDYSRECETYRPDFIQKDYLQNKIPSLWNHKNIPSPYQETLASQYLCGLHKTTSEDRLNSSVSTTSTHKPRSRCAILLFLVIGIVTLVGGAIAVAVYFTSIRNEQITPTTPTTTNKHDLPEKLIYKGYIPIDSTWDEELANKSSPKYQQKAENVSHMIDKVYQSSDLNDIYIGNIVNGFRKGSTEVIVDLTFKNPELNESSVTVGMNEGMIATTFVQVVQSGTVEEVKDFEIDTQKISFEDITPTISDSTKVTTTTTTKQTTTTPSTQTTPTSTKITSNTPSTPIPSSKIVTTPTTTTTTTTTTIPTTPVTSTIQKTQKTTTTPTTTTKITTTTPITTSSITTDTSTTTATKTTTNKTTTTTPTTTTPTTTSPTTISPTTTAAQTTTTPTTTALQTTTTLTVTTQQPTTTSAPTTTLSKTTTTTPTTTKTTQQPTTTTTASTTTTPTVTTQQTTTTTTTSTITASTTTTPTLTKHQPTTTTTASTTTSPTVTKHQPTTTTTASTTTTPTVTTQQPTTTTTASTTSAPTVTTQQPTATTSASTTTTPTVTTQQPTTTTTASTTTTPTVTTQQPTTTTTASTTTKATVTTQQPTTTTYASTTTISTTTTPTITKQQSTTTTTTATTTANTPTNITTSSSVTSPTTSTTPAITTTTTQPTTSPLLSTETTVTTSGTTNSPSTTMQPANTATSGTTNSPNSPSTTMQPANTTTTSGTTNFPFTTMQPANTTTNSTTTSVEHDYTVTPGNINSTTTTYPEFTTFPTIESRVVFEVQAVMRNITWVSAFTNSSSQEYQQLLYTINQMNIEIQNYISSMNNTTSMSRHMPLSQIYEKTVLRNVSELGGNVMVTFDIILKARYVIMQDGTTVMIDSSMVKKIVSLAVGVNQIDLHVIDLGSSPDITTPEGTIDIESTTHVTGNTSSTLQPREISCNENYNASHGRIQSPNYPADYPNSITCHFLIQSPLMLPITFSFIDFEVEALSSGSCYDYVEIYDGSSSTDHRLAKYCGSSLPNPVTAFSAEMLVVFYTDRSVVMRGFNAMFLDFSISTTPSTESSPTTSDQQGSCVGYYNGLKGSITSPNYPYNYPNNQRCYYFINSHEGYIISLTFTDFNTESCCDNVKVYDGANTSYPLLLTLRGAIDEERKVESTNNSMVVYFYRCAVDQIQCSPVLECISVYNLCDGIEDCSNGFDEQYCQNYTLLTSTPSTVFSSPIATDFTQESTTPSTTSKIEIRLVNGSSCLEGRVEIKMNGLWGTIAASSFTYREAGVICQTLGYSGDGAMPFNYGYFGKADSEVPVWYTYLYCYSGHTRLEDCYRSLNGPGDHDYDVGVRCKIGGYGSEYYCSFQSFCNFLTPYSVSRVHWSSRNGCTGSSYTGPCGGYDNDTNSYYIYLETSSGSEGDAAELTTSVSFDVWPRCLSFYYHMYGNTINELQVRVVSNYSQNGTVIWSRRNNQGNIWYFVSLDIPPLLGLEVKFVGMRGSSHTGDIALDEIKLTRGTCGSASTTFVCPVDKEESGVNCTFSTSAACNYTKTIIQGMNAWNYKSQFTHGKNLPIVDVSGTPYGYFFYQNSNGTEGNSASLISPVFSSSSISTLHFYSYFGGINVGSLNVSIIMSSGQKTSLWFKQGEQEQGWLLSCVPLKKHTNMSIEFIATASSDGNSVIAIDNVTVSEDPCRYGILEELCDFSQPFMCGYDVTNQSQMYRWVRHSGSTPTELTGPKIDTSNGGYYMYADACFGNLGDVSMLNFPQFNSTGSQNVLFKYHMFGKDIGTLHVKAKNENDQSVITLLSLTGSQNSDWEQVCVPLTIAAGTKTEITFIAIRGNGMLGDIAIDDILVTEHDCPHNASCDFSYGTCDYATIQSTNGVKWVKGQRTEVSSDNTMGNYFYVMSDNSTGGTQTFLFSKYFQALGSESVSFDYLNTQFTRFEIGYINTLSGNDTMYDIQYSDINFLYTTTSPADRWTRQCINLGAVTGTIAIIFVHTSRGSNSQLTAVDNIDVSMFGCHEGIYESMCGFEPSDLCGYDIITPDNCPTENTYSWTQHRHAGNHFLLANGSLGRIGDTALIEFQSKYISSMKYIHFNYLIKNWKSERNLMFSISSEDNFTSVMPTSPYISAWQNYCLAISSPKTVSLKIQAGRTSSNSDADVYIDDVVLSSDACPAKSVTCDFDDTVLCGYYSSGAWERQEYDTRTGAGSISCDFESPRICEYRLTGSNIIRVNDTDGDHHISIYLNGFHLLQSPLEFVPTVSCLSFLSKSSQYIFNGNLRITLEDSEGLLHPLHTISSMKVTSFWKQYRIKVPSGNYSIAFELLFPTSYYYYGYLRIDNISIQSGECGDGCGNGYFNCTADDMCIPEQYVCDRHWTCSDGEDELSCDYSITCSFDDLYLCDYDIGSWRPSVIDSIFTLNLPDLTSNTSSGSYMYTGDLGGVYKDKEMNSPTLKTNIQSCVEFYYAFVRPHKYSSSFLKIITNSSFQLTEVFSLVEYQVVDNLQWKKGEFAVKAGQFSLKFIAGGHMSAVAIDEIFVYEGNCAESNETLYEPGLTSSATVQETTASAPLESTTTNMLSSNTCYQHYTAVCSSHFGLTFTMFPNVFGHQDYNEAITMWNYMYSQSRHSVRACEMLFTNLMCSTLFPVCLSGDTKQVCQQSCLNAFETLYSGTCDYNATMPNQHDLIYFCGILRDDDSCITLPDYFANYSTETTTTENQITNDVQVRLVGGSSEHEGRVEIFYNNEWGTICDDSWDNNDAQVVCRMLGKKSEDASVICGESQITNDVQVRLVGGSSEHEGRVEIFYNNEWGDNL</sequence>
<dbReference type="InterPro" id="IPR023415">
    <property type="entry name" value="LDLR_class-A_CS"/>
</dbReference>
<dbReference type="SUPFAM" id="SSF82671">
    <property type="entry name" value="SEA domain"/>
    <property type="match status" value="1"/>
</dbReference>
<feature type="domain" description="MAM" evidence="21">
    <location>
        <begin position="1870"/>
        <end position="2029"/>
    </location>
</feature>
<dbReference type="SMART" id="SM00042">
    <property type="entry name" value="CUB"/>
    <property type="match status" value="2"/>
</dbReference>
<dbReference type="InterPro" id="IPR035914">
    <property type="entry name" value="Sperma_CUB_dom_sf"/>
</dbReference>
<evidence type="ECO:0000259" key="20">
    <source>
        <dbReference type="PROSITE" id="PS50038"/>
    </source>
</evidence>
<dbReference type="Gene3D" id="2.60.120.200">
    <property type="match status" value="7"/>
</dbReference>
<proteinExistence type="predicted"/>
<feature type="domain" description="SRCR" evidence="22">
    <location>
        <begin position="2794"/>
        <end position="2819"/>
    </location>
</feature>
<dbReference type="InterPro" id="IPR051560">
    <property type="entry name" value="MAM_domain-containing"/>
</dbReference>
<feature type="region of interest" description="Disordered" evidence="16">
    <location>
        <begin position="640"/>
        <end position="776"/>
    </location>
</feature>
<dbReference type="PANTHER" id="PTHR23282:SF101">
    <property type="entry name" value="MAM DOMAIN-CONTAINING PROTEIN"/>
    <property type="match status" value="1"/>
</dbReference>
<evidence type="ECO:0000256" key="6">
    <source>
        <dbReference type="ARBA" id="ARBA00022801"/>
    </source>
</evidence>
<feature type="domain" description="MAM" evidence="21">
    <location>
        <begin position="1707"/>
        <end position="1868"/>
    </location>
</feature>
<gene>
    <name evidence="23" type="ORF">MEDL_46860</name>
</gene>
<keyword evidence="2" id="KW-0645">Protease</keyword>
<dbReference type="Proteomes" id="UP000683360">
    <property type="component" value="Unassembled WGS sequence"/>
</dbReference>
<dbReference type="Gene3D" id="4.10.400.10">
    <property type="entry name" value="Low-density Lipoprotein Receptor"/>
    <property type="match status" value="2"/>
</dbReference>
<evidence type="ECO:0000256" key="14">
    <source>
        <dbReference type="PROSITE-ProRule" id="PRU00124"/>
    </source>
</evidence>
<dbReference type="FunFam" id="2.60.120.290:FF:000013">
    <property type="entry name" value="Membrane frizzled-related protein"/>
    <property type="match status" value="1"/>
</dbReference>
<dbReference type="SUPFAM" id="SSF49854">
    <property type="entry name" value="Spermadhesin, CUB domain"/>
    <property type="match status" value="2"/>
</dbReference>
<dbReference type="EMBL" id="CAJPWZ010002227">
    <property type="protein sequence ID" value="CAG2234176.1"/>
    <property type="molecule type" value="Genomic_DNA"/>
</dbReference>
<feature type="region of interest" description="Disordered" evidence="16">
    <location>
        <begin position="283"/>
        <end position="343"/>
    </location>
</feature>
<keyword evidence="5" id="KW-0677">Repeat</keyword>
<keyword evidence="7" id="KW-0720">Serine protease</keyword>
<feature type="domain" description="MAM" evidence="21">
    <location>
        <begin position="2398"/>
        <end position="2551"/>
    </location>
</feature>
<feature type="domain" description="MAM" evidence="21">
    <location>
        <begin position="2034"/>
        <end position="2183"/>
    </location>
</feature>
<name>A0A8S3TWH6_MYTED</name>
<dbReference type="InterPro" id="IPR036364">
    <property type="entry name" value="SEA_dom_sf"/>
</dbReference>
<dbReference type="PRINTS" id="PR00020">
    <property type="entry name" value="MAMDOMAIN"/>
</dbReference>
<feature type="domain" description="CUB" evidence="18">
    <location>
        <begin position="1094"/>
        <end position="1225"/>
    </location>
</feature>
<dbReference type="CDD" id="cd00112">
    <property type="entry name" value="LDLa"/>
    <property type="match status" value="2"/>
</dbReference>
<evidence type="ECO:0000256" key="8">
    <source>
        <dbReference type="ARBA" id="ARBA00022968"/>
    </source>
</evidence>
<evidence type="ECO:0000313" key="23">
    <source>
        <dbReference type="EMBL" id="CAG2234176.1"/>
    </source>
</evidence>
<dbReference type="SUPFAM" id="SSF49899">
    <property type="entry name" value="Concanavalin A-like lectins/glucanases"/>
    <property type="match status" value="7"/>
</dbReference>
<dbReference type="SMART" id="SM00137">
    <property type="entry name" value="MAM"/>
    <property type="match status" value="4"/>
</dbReference>
<dbReference type="Gene3D" id="3.10.250.10">
    <property type="entry name" value="SRCR-like domain"/>
    <property type="match status" value="3"/>
</dbReference>
<feature type="region of interest" description="Disordered" evidence="16">
    <location>
        <begin position="373"/>
        <end position="627"/>
    </location>
</feature>
<dbReference type="SMART" id="SM00202">
    <property type="entry name" value="SR"/>
    <property type="match status" value="2"/>
</dbReference>
<dbReference type="InterPro" id="IPR036772">
    <property type="entry name" value="SRCR-like_dom_sf"/>
</dbReference>
<dbReference type="PROSITE" id="PS50038">
    <property type="entry name" value="FZ"/>
    <property type="match status" value="1"/>
</dbReference>
<keyword evidence="9 17" id="KW-1133">Transmembrane helix</keyword>
<dbReference type="SMART" id="SM00200">
    <property type="entry name" value="SEA"/>
    <property type="match status" value="1"/>
</dbReference>
<evidence type="ECO:0000256" key="11">
    <source>
        <dbReference type="ARBA" id="ARBA00023157"/>
    </source>
</evidence>
<keyword evidence="24" id="KW-1185">Reference proteome</keyword>
<evidence type="ECO:0000256" key="12">
    <source>
        <dbReference type="ARBA" id="ARBA00023180"/>
    </source>
</evidence>
<feature type="disulfide bond" evidence="13">
    <location>
        <begin position="2663"/>
        <end position="2704"/>
    </location>
</feature>
<dbReference type="SUPFAM" id="SSF56487">
    <property type="entry name" value="SRCR-like"/>
    <property type="match status" value="3"/>
</dbReference>
<dbReference type="InterPro" id="IPR002172">
    <property type="entry name" value="LDrepeatLR_classA_rpt"/>
</dbReference>
<dbReference type="PROSITE" id="PS50060">
    <property type="entry name" value="MAM_2"/>
    <property type="match status" value="7"/>
</dbReference>
<dbReference type="InterPro" id="IPR000998">
    <property type="entry name" value="MAM_dom"/>
</dbReference>
<evidence type="ECO:0000259" key="18">
    <source>
        <dbReference type="PROSITE" id="PS01180"/>
    </source>
</evidence>
<dbReference type="InterPro" id="IPR000859">
    <property type="entry name" value="CUB_dom"/>
</dbReference>
<evidence type="ECO:0000259" key="19">
    <source>
        <dbReference type="PROSITE" id="PS50024"/>
    </source>
</evidence>
<reference evidence="23" key="1">
    <citation type="submission" date="2021-03" db="EMBL/GenBank/DDBJ databases">
        <authorList>
            <person name="Bekaert M."/>
        </authorList>
    </citation>
    <scope>NUCLEOTIDE SEQUENCE</scope>
</reference>
<feature type="domain" description="CUB" evidence="18">
    <location>
        <begin position="960"/>
        <end position="1073"/>
    </location>
</feature>
<organism evidence="23 24">
    <name type="scientific">Mytilus edulis</name>
    <name type="common">Blue mussel</name>
    <dbReference type="NCBI Taxonomy" id="6550"/>
    <lineage>
        <taxon>Eukaryota</taxon>
        <taxon>Metazoa</taxon>
        <taxon>Spiralia</taxon>
        <taxon>Lophotrochozoa</taxon>
        <taxon>Mollusca</taxon>
        <taxon>Bivalvia</taxon>
        <taxon>Autobranchia</taxon>
        <taxon>Pteriomorphia</taxon>
        <taxon>Mytilida</taxon>
        <taxon>Mytiloidea</taxon>
        <taxon>Mytilidae</taxon>
        <taxon>Mytilinae</taxon>
        <taxon>Mytilus</taxon>
    </lineage>
</organism>
<feature type="domain" description="SEA" evidence="19">
    <location>
        <begin position="152"/>
        <end position="277"/>
    </location>
</feature>
<evidence type="ECO:0000256" key="1">
    <source>
        <dbReference type="ARBA" id="ARBA00004401"/>
    </source>
</evidence>
<dbReference type="Pfam" id="PF00629">
    <property type="entry name" value="MAM"/>
    <property type="match status" value="7"/>
</dbReference>
<dbReference type="PROSITE" id="PS01180">
    <property type="entry name" value="CUB"/>
    <property type="match status" value="2"/>
</dbReference>
<evidence type="ECO:0000256" key="3">
    <source>
        <dbReference type="ARBA" id="ARBA00022692"/>
    </source>
</evidence>
<dbReference type="SUPFAM" id="SSF57424">
    <property type="entry name" value="LDL receptor-like module"/>
    <property type="match status" value="2"/>
</dbReference>
<dbReference type="SMART" id="SM00192">
    <property type="entry name" value="LDLa"/>
    <property type="match status" value="2"/>
</dbReference>
<protein>
    <submittedName>
        <fullName evidence="23">Uncharacterized protein</fullName>
    </submittedName>
</protein>
<evidence type="ECO:0000313" key="24">
    <source>
        <dbReference type="Proteomes" id="UP000683360"/>
    </source>
</evidence>
<keyword evidence="4" id="KW-0732">Signal</keyword>
<feature type="domain" description="SRCR" evidence="22">
    <location>
        <begin position="1260"/>
        <end position="1361"/>
    </location>
</feature>
<evidence type="ECO:0000256" key="16">
    <source>
        <dbReference type="SAM" id="MobiDB-lite"/>
    </source>
</evidence>
<dbReference type="Pfam" id="PF01390">
    <property type="entry name" value="SEA"/>
    <property type="match status" value="1"/>
</dbReference>
<dbReference type="GO" id="GO:0005886">
    <property type="term" value="C:plasma membrane"/>
    <property type="evidence" value="ECO:0007669"/>
    <property type="project" value="UniProtKB-SubCell"/>
</dbReference>
<evidence type="ECO:0000256" key="2">
    <source>
        <dbReference type="ARBA" id="ARBA00022670"/>
    </source>
</evidence>
<feature type="disulfide bond" evidence="14">
    <location>
        <begin position="2379"/>
        <end position="2394"/>
    </location>
</feature>
<evidence type="ECO:0000256" key="9">
    <source>
        <dbReference type="ARBA" id="ARBA00022989"/>
    </source>
</evidence>
<comment type="caution">
    <text evidence="15">Lacks conserved residue(s) required for the propagation of feature annotation.</text>
</comment>
<dbReference type="PROSITE" id="PS50287">
    <property type="entry name" value="SRCR_2"/>
    <property type="match status" value="3"/>
</dbReference>
<dbReference type="InterPro" id="IPR001190">
    <property type="entry name" value="SRCR"/>
</dbReference>
<dbReference type="Pfam" id="PF00057">
    <property type="entry name" value="Ldl_recept_a"/>
    <property type="match status" value="1"/>
</dbReference>
<dbReference type="InterPro" id="IPR000082">
    <property type="entry name" value="SEA_dom"/>
</dbReference>
<feature type="disulfide bond" evidence="14">
    <location>
        <begin position="1208"/>
        <end position="1223"/>
    </location>
</feature>
<comment type="caution">
    <text evidence="23">The sequence shown here is derived from an EMBL/GenBank/DDBJ whole genome shotgun (WGS) entry which is preliminary data.</text>
</comment>
<dbReference type="InterPro" id="IPR036055">
    <property type="entry name" value="LDL_receptor-like_sf"/>
</dbReference>
<dbReference type="Gene3D" id="2.60.120.290">
    <property type="entry name" value="Spermadhesin, CUB domain"/>
    <property type="match status" value="2"/>
</dbReference>
<feature type="domain" description="FZ" evidence="20">
    <location>
        <begin position="2584"/>
        <end position="2707"/>
    </location>
</feature>
<dbReference type="GO" id="GO:0008236">
    <property type="term" value="F:serine-type peptidase activity"/>
    <property type="evidence" value="ECO:0007669"/>
    <property type="project" value="UniProtKB-KW"/>
</dbReference>
<dbReference type="PRINTS" id="PR00258">
    <property type="entry name" value="SPERACTRCPTR"/>
</dbReference>
<dbReference type="InterPro" id="IPR036790">
    <property type="entry name" value="Frizzled_dom_sf"/>
</dbReference>
<feature type="domain" description="SRCR" evidence="22">
    <location>
        <begin position="2731"/>
        <end position="2773"/>
    </location>
</feature>
<evidence type="ECO:0000256" key="7">
    <source>
        <dbReference type="ARBA" id="ARBA00022825"/>
    </source>
</evidence>
<dbReference type="PROSITE" id="PS00420">
    <property type="entry name" value="SRCR_1"/>
    <property type="match status" value="1"/>
</dbReference>
<feature type="domain" description="MAM" evidence="21">
    <location>
        <begin position="2186"/>
        <end position="2357"/>
    </location>
</feature>
<dbReference type="GO" id="GO:0006508">
    <property type="term" value="P:proteolysis"/>
    <property type="evidence" value="ECO:0007669"/>
    <property type="project" value="UniProtKB-KW"/>
</dbReference>